<dbReference type="EMBL" id="CAJZBQ010000043">
    <property type="protein sequence ID" value="CAG9327349.1"/>
    <property type="molecule type" value="Genomic_DNA"/>
</dbReference>
<feature type="compositionally biased region" description="Basic residues" evidence="7">
    <location>
        <begin position="419"/>
        <end position="428"/>
    </location>
</feature>
<dbReference type="AlphaFoldDB" id="A0AAU9K047"/>
<proteinExistence type="inferred from homology"/>
<gene>
    <name evidence="8" type="ORF">BSTOLATCC_MIC43388</name>
</gene>
<sequence length="513" mass="59838">MEKVESLFSTIQEPTTLLTPSTNIYTQANQCLDSLAKELNQMLFTKGFDEEQIWGQFELINKNFLPKLQQDAENHQGIQMFEESEEELESSVLEENSENEESSQNEEEIEEQSGSEMEEGSENEKSEGEKEGNAVEDKFLKIDELEQFLKDAEMEEEDPALEVSEEEDEESNESEEEENEEEEKDFFKGPDEEESEEEQEKLFTFTSHEDMDKIEDKLVSNKPWQLRGEILSTSRPVNSLLDTKLDFELARNPTPNTQAPEVTDQIEDIIKQRILDLVFDDVKPKLPIEKSKALTSPEDFMSYEKSKKSLAELYEEDYKKDVLRIPMNEEQEKAKQEAIRIFKKLSYSLDLLSSLNPIANPVVKEMEIKSAEVPALVMEEVIPFGVSRESTLNPREVFDPSKAELKAPEELTSTDRNSSRRKHKSTIRTRKKEKLVKLMEKMARDPRYGKFEYRKMLKEQKAKKELIENKKQTETKFTRSSEFFKNLKKINKEVETRKKKEESHNNISKKIKL</sequence>
<dbReference type="InterPro" id="IPR012173">
    <property type="entry name" value="Mpp10"/>
</dbReference>
<feature type="compositionally biased region" description="Basic and acidic residues" evidence="7">
    <location>
        <begin position="122"/>
        <end position="152"/>
    </location>
</feature>
<accession>A0AAU9K047</accession>
<dbReference type="PIRSF" id="PIRSF017300">
    <property type="entry name" value="snoRNP_Mpp10"/>
    <property type="match status" value="1"/>
</dbReference>
<evidence type="ECO:0000256" key="3">
    <source>
        <dbReference type="ARBA" id="ARBA00022552"/>
    </source>
</evidence>
<comment type="subcellular location">
    <subcellularLocation>
        <location evidence="1">Nucleus</location>
        <location evidence="1">Nucleolus</location>
    </subcellularLocation>
</comment>
<dbReference type="GO" id="GO:0006364">
    <property type="term" value="P:rRNA processing"/>
    <property type="evidence" value="ECO:0007669"/>
    <property type="project" value="UniProtKB-KW"/>
</dbReference>
<dbReference type="PANTHER" id="PTHR17039">
    <property type="entry name" value="U3 SMALL NUCLEOLAR RIBONUCLEOPROTEIN PROTEIN MPP10"/>
    <property type="match status" value="1"/>
</dbReference>
<evidence type="ECO:0000313" key="9">
    <source>
        <dbReference type="Proteomes" id="UP001162131"/>
    </source>
</evidence>
<feature type="compositionally biased region" description="Acidic residues" evidence="7">
    <location>
        <begin position="95"/>
        <end position="121"/>
    </location>
</feature>
<evidence type="ECO:0000256" key="7">
    <source>
        <dbReference type="SAM" id="MobiDB-lite"/>
    </source>
</evidence>
<comment type="caution">
    <text evidence="8">The sequence shown here is derived from an EMBL/GenBank/DDBJ whole genome shotgun (WGS) entry which is preliminary data.</text>
</comment>
<feature type="compositionally biased region" description="Basic and acidic residues" evidence="7">
    <location>
        <begin position="207"/>
        <end position="216"/>
    </location>
</feature>
<evidence type="ECO:0000256" key="4">
    <source>
        <dbReference type="ARBA" id="ARBA00023242"/>
    </source>
</evidence>
<dbReference type="GO" id="GO:0032040">
    <property type="term" value="C:small-subunit processome"/>
    <property type="evidence" value="ECO:0007669"/>
    <property type="project" value="TreeGrafter"/>
</dbReference>
<comment type="similarity">
    <text evidence="6">Belongs to the MPP10 family.</text>
</comment>
<dbReference type="Pfam" id="PF04006">
    <property type="entry name" value="Mpp10"/>
    <property type="match status" value="2"/>
</dbReference>
<feature type="compositionally biased region" description="Basic and acidic residues" evidence="7">
    <location>
        <begin position="398"/>
        <end position="409"/>
    </location>
</feature>
<name>A0AAU9K047_9CILI</name>
<evidence type="ECO:0000313" key="8">
    <source>
        <dbReference type="EMBL" id="CAG9327349.1"/>
    </source>
</evidence>
<keyword evidence="2" id="KW-0690">Ribosome biogenesis</keyword>
<feature type="compositionally biased region" description="Basic and acidic residues" evidence="7">
    <location>
        <begin position="494"/>
        <end position="504"/>
    </location>
</feature>
<feature type="compositionally biased region" description="Acidic residues" evidence="7">
    <location>
        <begin position="153"/>
        <end position="184"/>
    </location>
</feature>
<evidence type="ECO:0000256" key="2">
    <source>
        <dbReference type="ARBA" id="ARBA00022517"/>
    </source>
</evidence>
<dbReference type="Proteomes" id="UP001162131">
    <property type="component" value="Unassembled WGS sequence"/>
</dbReference>
<keyword evidence="4" id="KW-0539">Nucleus</keyword>
<organism evidence="8 9">
    <name type="scientific">Blepharisma stoltei</name>
    <dbReference type="NCBI Taxonomy" id="1481888"/>
    <lineage>
        <taxon>Eukaryota</taxon>
        <taxon>Sar</taxon>
        <taxon>Alveolata</taxon>
        <taxon>Ciliophora</taxon>
        <taxon>Postciliodesmatophora</taxon>
        <taxon>Heterotrichea</taxon>
        <taxon>Heterotrichida</taxon>
        <taxon>Blepharismidae</taxon>
        <taxon>Blepharisma</taxon>
    </lineage>
</organism>
<keyword evidence="5" id="KW-0687">Ribonucleoprotein</keyword>
<evidence type="ECO:0000256" key="1">
    <source>
        <dbReference type="ARBA" id="ARBA00004604"/>
    </source>
</evidence>
<keyword evidence="9" id="KW-1185">Reference proteome</keyword>
<keyword evidence="3" id="KW-0698">rRNA processing</keyword>
<evidence type="ECO:0000256" key="6">
    <source>
        <dbReference type="ARBA" id="ARBA00029455"/>
    </source>
</evidence>
<protein>
    <submittedName>
        <fullName evidence="8">Uncharacterized protein</fullName>
    </submittedName>
</protein>
<dbReference type="PANTHER" id="PTHR17039:SF0">
    <property type="entry name" value="U3 SMALL NUCLEOLAR RIBONUCLEOPROTEIN PROTEIN MPP10"/>
    <property type="match status" value="1"/>
</dbReference>
<feature type="region of interest" description="Disordered" evidence="7">
    <location>
        <begin position="494"/>
        <end position="513"/>
    </location>
</feature>
<evidence type="ECO:0000256" key="5">
    <source>
        <dbReference type="ARBA" id="ARBA00023274"/>
    </source>
</evidence>
<feature type="region of interest" description="Disordered" evidence="7">
    <location>
        <begin position="398"/>
        <end position="428"/>
    </location>
</feature>
<reference evidence="8" key="1">
    <citation type="submission" date="2021-09" db="EMBL/GenBank/DDBJ databases">
        <authorList>
            <consortium name="AG Swart"/>
            <person name="Singh M."/>
            <person name="Singh A."/>
            <person name="Seah K."/>
            <person name="Emmerich C."/>
        </authorList>
    </citation>
    <scope>NUCLEOTIDE SEQUENCE</scope>
    <source>
        <strain evidence="8">ATCC30299</strain>
    </source>
</reference>
<dbReference type="GO" id="GO:0034457">
    <property type="term" value="C:Mpp10 complex"/>
    <property type="evidence" value="ECO:0007669"/>
    <property type="project" value="InterPro"/>
</dbReference>
<dbReference type="GO" id="GO:0005732">
    <property type="term" value="C:sno(s)RNA-containing ribonucleoprotein complex"/>
    <property type="evidence" value="ECO:0007669"/>
    <property type="project" value="InterPro"/>
</dbReference>
<feature type="region of interest" description="Disordered" evidence="7">
    <location>
        <begin position="82"/>
        <end position="216"/>
    </location>
</feature>